<dbReference type="PROSITE" id="PS50294">
    <property type="entry name" value="WD_REPEATS_REGION"/>
    <property type="match status" value="3"/>
</dbReference>
<name>A0A9X0B8T5_9EURO</name>
<evidence type="ECO:0000313" key="6">
    <source>
        <dbReference type="Proteomes" id="UP001147747"/>
    </source>
</evidence>
<evidence type="ECO:0000256" key="2">
    <source>
        <dbReference type="ARBA" id="ARBA00022737"/>
    </source>
</evidence>
<reference evidence="5" key="1">
    <citation type="submission" date="2022-12" db="EMBL/GenBank/DDBJ databases">
        <authorList>
            <person name="Petersen C."/>
        </authorList>
    </citation>
    <scope>NUCLEOTIDE SEQUENCE</scope>
    <source>
        <strain evidence="5">IBT 29677</strain>
    </source>
</reference>
<sequence length="1138" mass="128540">MNHHGEASTIESRAAAQENIASFGARNAGLQVTQNHGNITANFNYQSEESEIQLNRECLQALCETNPQRDKDRIERHKGGLLEDAYIWVLENAEFKRWRFEEKDQLLWIKGDPGKGKTMLLCGILNELMKSTVASETTIIYFFCQATDAKLNNATGVLRGLIFMLIDQHPTLISHVRREYDKDKRIFEDRRNSWETLSQMLVKILEDPTLQKVYVIIDALDECTTDLNLLLEFIVQIQSSNMHGKWLVTSRNEISIEEILETHEIESKKKKLSLELNEDSVSKAVELFINFRVRILSKRKRYSPGTRDAVIQHLLSNAHGTFLWVALVCDELLSPRLSNLQVPKKLKQFPAGLDKLYQRMLDQIDNDPDSEICKYILGITTTVYRPITLEELSSYIDFSEDDDISYLAQLIGLCGSFLTLRGSIISLVHQSAKDFIHQKAVDKVFPCGPEQVHYDIFSKSLDAITKTLRRDIYDLIHPGYEIGKVEQPDPDPLAAVRYPCIYWVDHLRACSPQVRAEFPDDFAEGGTVDIFFCKSYLHWLEAISLLGSVSKGVAAILTLEDLVESETDNAELVDRVKDASRFLLYHQVAIRCWPLQVYASALIFSPVNSRTRIQYEDQQPLWITLQPDMEYQWSPCLQTLEEHSLSVNSVAFSHDSKFIASASDDCTVKIWDTSSGECLTTLENSDPVLSMALSRDSKLLVSMSRSLDAVYSSEYRSTIKLWNTDNSHCIMTIEDDEILTSVVLYEPDYIVLTISQKLSLIALASAEKTIKIRDLRTGKCVQTLEEHRGSVYSVSFSPDSLLLASGSDDNIIKLWKTDNWNCIQTLGDDVTGMRRSQNVMSLVFSDDSRVLAACTEGHDVYLWNTSNRLLLQIFKGHGGSISSIAFSHDSKLLASASADTTIRIWDATSRERPRDFNSHNAAARPYFSHDFTLLATKATAKPHDVKIWDVHSGRCLQTLNDWPDDPDNSLIFSNDLKYLASFLGGQQVQVWDISSGESLPLYNELYYGYSRFPLEPFVPNCELSVDPLASSSHAQFQVSTYDFGPHYSEGLGLTQYGPCIMWNNECLLWLPPEYRPAGLILSEGMVIAGSILCISCASGRVLFFNFDSSAISQLIATSKAKELERRTSQSDAELGAEN</sequence>
<gene>
    <name evidence="5" type="ORF">N7509_007897</name>
</gene>
<dbReference type="InterPro" id="IPR036322">
    <property type="entry name" value="WD40_repeat_dom_sf"/>
</dbReference>
<dbReference type="Gene3D" id="3.40.50.300">
    <property type="entry name" value="P-loop containing nucleotide triphosphate hydrolases"/>
    <property type="match status" value="1"/>
</dbReference>
<dbReference type="PANTHER" id="PTHR19848:SF8">
    <property type="entry name" value="F-BOX AND WD REPEAT DOMAIN CONTAINING 7"/>
    <property type="match status" value="1"/>
</dbReference>
<dbReference type="Proteomes" id="UP001147747">
    <property type="component" value="Unassembled WGS sequence"/>
</dbReference>
<dbReference type="EMBL" id="JAPZBU010000008">
    <property type="protein sequence ID" value="KAJ5392407.1"/>
    <property type="molecule type" value="Genomic_DNA"/>
</dbReference>
<dbReference type="InterPro" id="IPR027417">
    <property type="entry name" value="P-loop_NTPase"/>
</dbReference>
<organism evidence="5 6">
    <name type="scientific">Penicillium cosmopolitanum</name>
    <dbReference type="NCBI Taxonomy" id="1131564"/>
    <lineage>
        <taxon>Eukaryota</taxon>
        <taxon>Fungi</taxon>
        <taxon>Dikarya</taxon>
        <taxon>Ascomycota</taxon>
        <taxon>Pezizomycotina</taxon>
        <taxon>Eurotiomycetes</taxon>
        <taxon>Eurotiomycetidae</taxon>
        <taxon>Eurotiales</taxon>
        <taxon>Aspergillaceae</taxon>
        <taxon>Penicillium</taxon>
    </lineage>
</organism>
<evidence type="ECO:0000259" key="4">
    <source>
        <dbReference type="PROSITE" id="PS50837"/>
    </source>
</evidence>
<keyword evidence="1 3" id="KW-0853">WD repeat</keyword>
<keyword evidence="6" id="KW-1185">Reference proteome</keyword>
<dbReference type="InterPro" id="IPR007111">
    <property type="entry name" value="NACHT_NTPase"/>
</dbReference>
<dbReference type="InterPro" id="IPR001680">
    <property type="entry name" value="WD40_rpt"/>
</dbReference>
<dbReference type="Pfam" id="PF24883">
    <property type="entry name" value="NPHP3_N"/>
    <property type="match status" value="1"/>
</dbReference>
<evidence type="ECO:0000313" key="5">
    <source>
        <dbReference type="EMBL" id="KAJ5392407.1"/>
    </source>
</evidence>
<dbReference type="PRINTS" id="PR00320">
    <property type="entry name" value="GPROTEINBRPT"/>
</dbReference>
<dbReference type="AlphaFoldDB" id="A0A9X0B8T5"/>
<dbReference type="InterPro" id="IPR020472">
    <property type="entry name" value="WD40_PAC1"/>
</dbReference>
<feature type="repeat" description="WD" evidence="3">
    <location>
        <begin position="784"/>
        <end position="825"/>
    </location>
</feature>
<dbReference type="SUPFAM" id="SSF50978">
    <property type="entry name" value="WD40 repeat-like"/>
    <property type="match status" value="1"/>
</dbReference>
<evidence type="ECO:0000256" key="1">
    <source>
        <dbReference type="ARBA" id="ARBA00022574"/>
    </source>
</evidence>
<dbReference type="InterPro" id="IPR015943">
    <property type="entry name" value="WD40/YVTN_repeat-like_dom_sf"/>
</dbReference>
<dbReference type="PROSITE" id="PS50082">
    <property type="entry name" value="WD_REPEATS_2"/>
    <property type="match status" value="3"/>
</dbReference>
<dbReference type="Gene3D" id="2.130.10.10">
    <property type="entry name" value="YVTN repeat-like/Quinoprotein amine dehydrogenase"/>
    <property type="match status" value="3"/>
</dbReference>
<dbReference type="PANTHER" id="PTHR19848">
    <property type="entry name" value="WD40 REPEAT PROTEIN"/>
    <property type="match status" value="1"/>
</dbReference>
<protein>
    <recommendedName>
        <fullName evidence="4">NACHT domain-containing protein</fullName>
    </recommendedName>
</protein>
<dbReference type="RefSeq" id="XP_056488085.1">
    <property type="nucleotide sequence ID" value="XM_056632534.1"/>
</dbReference>
<dbReference type="InterPro" id="IPR056884">
    <property type="entry name" value="NPHP3-like_N"/>
</dbReference>
<dbReference type="PROSITE" id="PS00678">
    <property type="entry name" value="WD_REPEATS_1"/>
    <property type="match status" value="2"/>
</dbReference>
<dbReference type="GeneID" id="81371514"/>
<proteinExistence type="predicted"/>
<dbReference type="SUPFAM" id="SSF52540">
    <property type="entry name" value="P-loop containing nucleoside triphosphate hydrolases"/>
    <property type="match status" value="1"/>
</dbReference>
<feature type="repeat" description="WD" evidence="3">
    <location>
        <begin position="874"/>
        <end position="915"/>
    </location>
</feature>
<dbReference type="FunFam" id="3.40.50.300:FF:001638">
    <property type="entry name" value="NACHT and WD40 domain protein"/>
    <property type="match status" value="1"/>
</dbReference>
<dbReference type="SMART" id="SM00320">
    <property type="entry name" value="WD40"/>
    <property type="match status" value="6"/>
</dbReference>
<comment type="caution">
    <text evidence="5">The sequence shown here is derived from an EMBL/GenBank/DDBJ whole genome shotgun (WGS) entry which is preliminary data.</text>
</comment>
<feature type="domain" description="NACHT" evidence="4">
    <location>
        <begin position="105"/>
        <end position="251"/>
    </location>
</feature>
<evidence type="ECO:0000256" key="3">
    <source>
        <dbReference type="PROSITE-ProRule" id="PRU00221"/>
    </source>
</evidence>
<dbReference type="PROSITE" id="PS50837">
    <property type="entry name" value="NACHT"/>
    <property type="match status" value="1"/>
</dbReference>
<dbReference type="CDD" id="cd00200">
    <property type="entry name" value="WD40"/>
    <property type="match status" value="1"/>
</dbReference>
<accession>A0A9X0B8T5</accession>
<dbReference type="InterPro" id="IPR019775">
    <property type="entry name" value="WD40_repeat_CS"/>
</dbReference>
<dbReference type="OrthoDB" id="538223at2759"/>
<reference evidence="5" key="2">
    <citation type="journal article" date="2023" name="IMA Fungus">
        <title>Comparative genomic study of the Penicillium genus elucidates a diverse pangenome and 15 lateral gene transfer events.</title>
        <authorList>
            <person name="Petersen C."/>
            <person name="Sorensen T."/>
            <person name="Nielsen M.R."/>
            <person name="Sondergaard T.E."/>
            <person name="Sorensen J.L."/>
            <person name="Fitzpatrick D.A."/>
            <person name="Frisvad J.C."/>
            <person name="Nielsen K.L."/>
        </authorList>
    </citation>
    <scope>NUCLEOTIDE SEQUENCE</scope>
    <source>
        <strain evidence="5">IBT 29677</strain>
    </source>
</reference>
<keyword evidence="2" id="KW-0677">Repeat</keyword>
<feature type="repeat" description="WD" evidence="3">
    <location>
        <begin position="640"/>
        <end position="681"/>
    </location>
</feature>
<dbReference type="Pfam" id="PF00400">
    <property type="entry name" value="WD40"/>
    <property type="match status" value="4"/>
</dbReference>